<comment type="cofactor">
    <cofactor evidence="1 8">
        <name>heme</name>
        <dbReference type="ChEBI" id="CHEBI:30413"/>
    </cofactor>
</comment>
<dbReference type="GO" id="GO:0020037">
    <property type="term" value="F:heme binding"/>
    <property type="evidence" value="ECO:0007669"/>
    <property type="project" value="InterPro"/>
</dbReference>
<dbReference type="HOGENOM" id="CLU_415861_0_0_1"/>
<evidence type="ECO:0000256" key="4">
    <source>
        <dbReference type="ARBA" id="ARBA00022723"/>
    </source>
</evidence>
<keyword evidence="10" id="KW-1185">Reference proteome</keyword>
<keyword evidence="8" id="KW-0349">Heme</keyword>
<dbReference type="Pfam" id="PF00067">
    <property type="entry name" value="p450"/>
    <property type="match status" value="2"/>
</dbReference>
<dbReference type="PRINTS" id="PR00385">
    <property type="entry name" value="P450"/>
</dbReference>
<evidence type="ECO:0000256" key="3">
    <source>
        <dbReference type="ARBA" id="ARBA00022692"/>
    </source>
</evidence>
<dbReference type="FunFam" id="1.10.630.10:FF:000022">
    <property type="entry name" value="Taxadiene 5-alpha hydroxylase"/>
    <property type="match status" value="1"/>
</dbReference>
<dbReference type="InterPro" id="IPR017972">
    <property type="entry name" value="Cyt_P450_CS"/>
</dbReference>
<dbReference type="GO" id="GO:0016125">
    <property type="term" value="P:sterol metabolic process"/>
    <property type="evidence" value="ECO:0007669"/>
    <property type="project" value="TreeGrafter"/>
</dbReference>
<keyword evidence="3" id="KW-0812">Transmembrane</keyword>
<evidence type="ECO:0000256" key="6">
    <source>
        <dbReference type="ARBA" id="ARBA00023002"/>
    </source>
</evidence>
<dbReference type="Gene3D" id="1.10.630.10">
    <property type="entry name" value="Cytochrome P450"/>
    <property type="match status" value="2"/>
</dbReference>
<reference evidence="9" key="2">
    <citation type="submission" date="2018-05" db="EMBL/GenBank/DDBJ databases">
        <title>OmerRS3 (Oryza meridionalis Reference Sequence Version 3).</title>
        <authorList>
            <person name="Zhang J."/>
            <person name="Kudrna D."/>
            <person name="Lee S."/>
            <person name="Talag J."/>
            <person name="Welchert J."/>
            <person name="Wing R.A."/>
        </authorList>
    </citation>
    <scope>NUCLEOTIDE SEQUENCE [LARGE SCALE GENOMIC DNA]</scope>
    <source>
        <strain evidence="9">cv. OR44</strain>
    </source>
</reference>
<name>A0A0E0EC51_9ORYZ</name>
<proteinExistence type="inferred from homology"/>
<dbReference type="GO" id="GO:0016705">
    <property type="term" value="F:oxidoreductase activity, acting on paired donors, with incorporation or reduction of molecular oxygen"/>
    <property type="evidence" value="ECO:0007669"/>
    <property type="project" value="InterPro"/>
</dbReference>
<dbReference type="CDD" id="cd11043">
    <property type="entry name" value="CYP90-like"/>
    <property type="match status" value="1"/>
</dbReference>
<keyword evidence="4 8" id="KW-0479">Metal-binding</keyword>
<dbReference type="PANTHER" id="PTHR24286">
    <property type="entry name" value="CYTOCHROME P450 26"/>
    <property type="match status" value="1"/>
</dbReference>
<dbReference type="Gramene" id="OMERI07G13250.4">
    <property type="protein sequence ID" value="OMERI07G13250.4"/>
    <property type="gene ID" value="OMERI07G13250"/>
</dbReference>
<dbReference type="InterPro" id="IPR036396">
    <property type="entry name" value="Cyt_P450_sf"/>
</dbReference>
<dbReference type="AlphaFoldDB" id="A0A0E0EC51"/>
<evidence type="ECO:0000256" key="1">
    <source>
        <dbReference type="ARBA" id="ARBA00001971"/>
    </source>
</evidence>
<feature type="binding site" description="axial binding residue" evidence="8">
    <location>
        <position position="318"/>
    </location>
    <ligand>
        <name>heme</name>
        <dbReference type="ChEBI" id="CHEBI:30413"/>
    </ligand>
    <ligandPart>
        <name>Fe</name>
        <dbReference type="ChEBI" id="CHEBI:18248"/>
    </ligandPart>
</feature>
<evidence type="ECO:0000256" key="7">
    <source>
        <dbReference type="ARBA" id="ARBA00023004"/>
    </source>
</evidence>
<comment type="similarity">
    <text evidence="2">Belongs to the cytochrome P450 family.</text>
</comment>
<evidence type="ECO:0000256" key="8">
    <source>
        <dbReference type="PIRSR" id="PIRSR602401-1"/>
    </source>
</evidence>
<dbReference type="InterPro" id="IPR001128">
    <property type="entry name" value="Cyt_P450"/>
</dbReference>
<evidence type="ECO:0008006" key="11">
    <source>
        <dbReference type="Google" id="ProtNLM"/>
    </source>
</evidence>
<reference evidence="9" key="1">
    <citation type="submission" date="2015-04" db="UniProtKB">
        <authorList>
            <consortium name="EnsemblPlants"/>
        </authorList>
    </citation>
    <scope>IDENTIFICATION</scope>
</reference>
<dbReference type="InterPro" id="IPR002401">
    <property type="entry name" value="Cyt_P450_E_grp-I"/>
</dbReference>
<keyword evidence="6" id="KW-0560">Oxidoreductase</keyword>
<evidence type="ECO:0000313" key="10">
    <source>
        <dbReference type="Proteomes" id="UP000008021"/>
    </source>
</evidence>
<dbReference type="SUPFAM" id="SSF48264">
    <property type="entry name" value="Cytochrome P450"/>
    <property type="match status" value="2"/>
</dbReference>
<evidence type="ECO:0000256" key="2">
    <source>
        <dbReference type="ARBA" id="ARBA00010617"/>
    </source>
</evidence>
<protein>
    <recommendedName>
        <fullName evidence="11">Cytochrome P450</fullName>
    </recommendedName>
</protein>
<dbReference type="EnsemblPlants" id="OMERI07G13250.4">
    <property type="protein sequence ID" value="OMERI07G13250.4"/>
    <property type="gene ID" value="OMERI07G13250"/>
</dbReference>
<keyword evidence="7 8" id="KW-0408">Iron</keyword>
<sequence length="799" mass="90607">MNLLSGRNILMLSGEELKQVRGALQNFLSPEMVIRYVSKMDEEVRRHVKVNWVGHKTVKVLPLAKRLTLDIICSVIFGQEAGSVREVLATDFPAMVKAALSIPVKIPFTRFSRGLSASQRIRKLLRGIAREREMLLQQQQAHGASAADNFFAYMLALRAEGAHSLTVEDIVDNAIFLLIAGYETTSVLITFMLWHLDKEPEVLAKITEEQDEIARNKGPGDALTWDDVSRMKYTWKVAMETLRTIPPIFGSFRTATRDIEYQGYHIPKGWMVFTAQSVTHLDASIFPEPSNFDPARFENNSSIPPYCFVPFGGGPRMCPGNEFARTETLVTMHYLVTQFRWKLCCKEESYKKDPSPTPLLGLPLTCKPPQKQSALLLALFIPILLHLVTRRKYASYNLPSGSLGFPLIGQTISLLRALRKNTDYQWYQDRIKKYGPVSKMSVFGSPTVLLTGPAANRFAFCNPDLIFTQTKALNALVGRSILMLSGEELKHVRSAVQGYLRPEMVTKYIWKMDKEVRRHIDLHWVGQKTLTTMVKAMLSIPVNIPFTKFNKGLNASRRIRKVLRQIARDMEGALQQGYSSSADDFFTYMLVLRSKGTHSLTVEDIVDNSIVLLAAGYETSSVLITFLIRCLANEPDIFGKITDAFNLDDVSRMKYTWKVALETLRTISPIFGSFRTAIKDIEYRGYHIPKGWQVFHAQSITHLDGKFFNDPIKFDPTRFDNQSLIPPYCFVPFGGGPSMCPGNEFARTETLVAMHYLVRQFRWKLCCKEEGYRKDPLPTPVLGLPIELETRTPPEYAHA</sequence>
<dbReference type="GO" id="GO:0004497">
    <property type="term" value="F:monooxygenase activity"/>
    <property type="evidence" value="ECO:0007669"/>
    <property type="project" value="InterPro"/>
</dbReference>
<dbReference type="PANTHER" id="PTHR24286:SF152">
    <property type="entry name" value="OS07G0519100 PROTEIN"/>
    <property type="match status" value="1"/>
</dbReference>
<keyword evidence="5" id="KW-0472">Membrane</keyword>
<evidence type="ECO:0000313" key="9">
    <source>
        <dbReference type="EnsemblPlants" id="OMERI07G13250.4"/>
    </source>
</evidence>
<dbReference type="PRINTS" id="PR00463">
    <property type="entry name" value="EP450I"/>
</dbReference>
<dbReference type="PROSITE" id="PS00086">
    <property type="entry name" value="CYTOCHROME_P450"/>
    <property type="match status" value="1"/>
</dbReference>
<organism evidence="9">
    <name type="scientific">Oryza meridionalis</name>
    <dbReference type="NCBI Taxonomy" id="40149"/>
    <lineage>
        <taxon>Eukaryota</taxon>
        <taxon>Viridiplantae</taxon>
        <taxon>Streptophyta</taxon>
        <taxon>Embryophyta</taxon>
        <taxon>Tracheophyta</taxon>
        <taxon>Spermatophyta</taxon>
        <taxon>Magnoliopsida</taxon>
        <taxon>Liliopsida</taxon>
        <taxon>Poales</taxon>
        <taxon>Poaceae</taxon>
        <taxon>BOP clade</taxon>
        <taxon>Oryzoideae</taxon>
        <taxon>Oryzeae</taxon>
        <taxon>Oryzinae</taxon>
        <taxon>Oryza</taxon>
    </lineage>
</organism>
<dbReference type="GO" id="GO:0005506">
    <property type="term" value="F:iron ion binding"/>
    <property type="evidence" value="ECO:0007669"/>
    <property type="project" value="InterPro"/>
</dbReference>
<evidence type="ECO:0000256" key="5">
    <source>
        <dbReference type="ARBA" id="ARBA00022989"/>
    </source>
</evidence>
<keyword evidence="5" id="KW-1133">Transmembrane helix</keyword>
<accession>A0A0E0EC51</accession>
<dbReference type="Proteomes" id="UP000008021">
    <property type="component" value="Chromosome 7"/>
</dbReference>